<name>A0A0A9B3B1_ARUDO</name>
<proteinExistence type="predicted"/>
<reference evidence="1" key="1">
    <citation type="submission" date="2014-09" db="EMBL/GenBank/DDBJ databases">
        <authorList>
            <person name="Magalhaes I.L.F."/>
            <person name="Oliveira U."/>
            <person name="Santos F.R."/>
            <person name="Vidigal T.H.D.A."/>
            <person name="Brescovit A.D."/>
            <person name="Santos A.J."/>
        </authorList>
    </citation>
    <scope>NUCLEOTIDE SEQUENCE</scope>
    <source>
        <tissue evidence="1">Shoot tissue taken approximately 20 cm above the soil surface</tissue>
    </source>
</reference>
<evidence type="ECO:0000313" key="1">
    <source>
        <dbReference type="EMBL" id="JAD53827.1"/>
    </source>
</evidence>
<organism evidence="1">
    <name type="scientific">Arundo donax</name>
    <name type="common">Giant reed</name>
    <name type="synonym">Donax arundinaceus</name>
    <dbReference type="NCBI Taxonomy" id="35708"/>
    <lineage>
        <taxon>Eukaryota</taxon>
        <taxon>Viridiplantae</taxon>
        <taxon>Streptophyta</taxon>
        <taxon>Embryophyta</taxon>
        <taxon>Tracheophyta</taxon>
        <taxon>Spermatophyta</taxon>
        <taxon>Magnoliopsida</taxon>
        <taxon>Liliopsida</taxon>
        <taxon>Poales</taxon>
        <taxon>Poaceae</taxon>
        <taxon>PACMAD clade</taxon>
        <taxon>Arundinoideae</taxon>
        <taxon>Arundineae</taxon>
        <taxon>Arundo</taxon>
    </lineage>
</organism>
<protein>
    <submittedName>
        <fullName evidence="1">Uncharacterized protein</fullName>
    </submittedName>
</protein>
<accession>A0A0A9B3B1</accession>
<dbReference type="AlphaFoldDB" id="A0A0A9B3B1"/>
<dbReference type="EMBL" id="GBRH01244068">
    <property type="protein sequence ID" value="JAD53827.1"/>
    <property type="molecule type" value="Transcribed_RNA"/>
</dbReference>
<sequence>MLQTHVGTCDCESKNVNKFCCKLESSQNLQRKKFVCIDSGSNISK</sequence>
<reference evidence="1" key="2">
    <citation type="journal article" date="2015" name="Data Brief">
        <title>Shoot transcriptome of the giant reed, Arundo donax.</title>
        <authorList>
            <person name="Barrero R.A."/>
            <person name="Guerrero F.D."/>
            <person name="Moolhuijzen P."/>
            <person name="Goolsby J.A."/>
            <person name="Tidwell J."/>
            <person name="Bellgard S.E."/>
            <person name="Bellgard M.I."/>
        </authorList>
    </citation>
    <scope>NUCLEOTIDE SEQUENCE</scope>
    <source>
        <tissue evidence="1">Shoot tissue taken approximately 20 cm above the soil surface</tissue>
    </source>
</reference>